<keyword evidence="2" id="KW-1185">Reference proteome</keyword>
<dbReference type="Gene3D" id="3.40.50.1820">
    <property type="entry name" value="alpha/beta hydrolase"/>
    <property type="match status" value="1"/>
</dbReference>
<name>A0A9W6R7G0_9PSEU</name>
<dbReference type="AlphaFoldDB" id="A0A9W6R7G0"/>
<comment type="caution">
    <text evidence="1">The sequence shown here is derived from an EMBL/GenBank/DDBJ whole genome shotgun (WGS) entry which is preliminary data.</text>
</comment>
<dbReference type="PANTHER" id="PTHR48098:SF1">
    <property type="entry name" value="DIACYLGLYCEROL ACYLTRANSFERASE_MYCOLYLTRANSFERASE AG85A"/>
    <property type="match status" value="1"/>
</dbReference>
<accession>A0A9W6R7G0</accession>
<organism evidence="1 2">
    <name type="scientific">Amycolatopsis taiwanensis</name>
    <dbReference type="NCBI Taxonomy" id="342230"/>
    <lineage>
        <taxon>Bacteria</taxon>
        <taxon>Bacillati</taxon>
        <taxon>Actinomycetota</taxon>
        <taxon>Actinomycetes</taxon>
        <taxon>Pseudonocardiales</taxon>
        <taxon>Pseudonocardiaceae</taxon>
        <taxon>Amycolatopsis</taxon>
    </lineage>
</organism>
<dbReference type="InterPro" id="IPR029058">
    <property type="entry name" value="AB_hydrolase_fold"/>
</dbReference>
<gene>
    <name evidence="1" type="ORF">Atai01_72870</name>
</gene>
<protein>
    <submittedName>
        <fullName evidence="1">Esterase</fullName>
    </submittedName>
</protein>
<proteinExistence type="predicted"/>
<dbReference type="InterPro" id="IPR050583">
    <property type="entry name" value="Mycobacterial_A85_antigen"/>
</dbReference>
<dbReference type="EMBL" id="BSTI01000025">
    <property type="protein sequence ID" value="GLY70668.1"/>
    <property type="molecule type" value="Genomic_DNA"/>
</dbReference>
<dbReference type="PANTHER" id="PTHR48098">
    <property type="entry name" value="ENTEROCHELIN ESTERASE-RELATED"/>
    <property type="match status" value="1"/>
</dbReference>
<reference evidence="1" key="1">
    <citation type="submission" date="2023-03" db="EMBL/GenBank/DDBJ databases">
        <title>Amycolatopsis taiwanensis NBRC 103393.</title>
        <authorList>
            <person name="Ichikawa N."/>
            <person name="Sato H."/>
            <person name="Tonouchi N."/>
        </authorList>
    </citation>
    <scope>NUCLEOTIDE SEQUENCE</scope>
    <source>
        <strain evidence="1">NBRC 103393</strain>
    </source>
</reference>
<sequence length="278" mass="28981">MLVGGLLAGGLAVGYGAGMLGGVLPGGTRLRRELGLTGPDGVVPDVPAATVAAQVRYSAARGRTVNLVTMVPVSADHTRLPVFLVLHGRSSSAQEMVGLGLPRFLTAAVAAGAKPFALVAVDGGDSYWVARGADDPQAMVRNELPGWLDELGLARPSVVLGISMGCFGALVLARNEPLAAVALISPALFENWPDAAARNAFADETTWVASEPLRHVADLPPSLPIGIWCGEEDPFYPAARRFAEQAHPAVAAFESGEHSEGYWRRVMPSVLGFLGARA</sequence>
<dbReference type="GO" id="GO:0016747">
    <property type="term" value="F:acyltransferase activity, transferring groups other than amino-acyl groups"/>
    <property type="evidence" value="ECO:0007669"/>
    <property type="project" value="TreeGrafter"/>
</dbReference>
<evidence type="ECO:0000313" key="2">
    <source>
        <dbReference type="Proteomes" id="UP001165136"/>
    </source>
</evidence>
<dbReference type="Proteomes" id="UP001165136">
    <property type="component" value="Unassembled WGS sequence"/>
</dbReference>
<dbReference type="Pfam" id="PF00756">
    <property type="entry name" value="Esterase"/>
    <property type="match status" value="1"/>
</dbReference>
<evidence type="ECO:0000313" key="1">
    <source>
        <dbReference type="EMBL" id="GLY70668.1"/>
    </source>
</evidence>
<dbReference type="SUPFAM" id="SSF53474">
    <property type="entry name" value="alpha/beta-Hydrolases"/>
    <property type="match status" value="1"/>
</dbReference>
<dbReference type="InterPro" id="IPR000801">
    <property type="entry name" value="Esterase-like"/>
</dbReference>